<dbReference type="InterPro" id="IPR012674">
    <property type="entry name" value="Calycin"/>
</dbReference>
<dbReference type="GO" id="GO:0043176">
    <property type="term" value="F:amine binding"/>
    <property type="evidence" value="ECO:0007669"/>
    <property type="project" value="InterPro"/>
</dbReference>
<evidence type="ECO:0000313" key="1">
    <source>
        <dbReference type="EMBL" id="JAP82002.1"/>
    </source>
</evidence>
<proteinExistence type="predicted"/>
<dbReference type="AlphaFoldDB" id="A0A131YTX5"/>
<dbReference type="EMBL" id="GEDV01006555">
    <property type="protein sequence ID" value="JAP82002.1"/>
    <property type="molecule type" value="Transcribed_RNA"/>
</dbReference>
<dbReference type="Gene3D" id="2.40.128.20">
    <property type="match status" value="1"/>
</dbReference>
<reference evidence="1" key="1">
    <citation type="journal article" date="2016" name="Ticks Tick Borne Dis.">
        <title>De novo assembly and annotation of the salivary gland transcriptome of Rhipicephalus appendiculatus male and female ticks during blood feeding.</title>
        <authorList>
            <person name="de Castro M.H."/>
            <person name="de Klerk D."/>
            <person name="Pienaar R."/>
            <person name="Latif A.A."/>
            <person name="Rees D.J."/>
            <person name="Mans B.J."/>
        </authorList>
    </citation>
    <scope>NUCLEOTIDE SEQUENCE</scope>
    <source>
        <tissue evidence="1">Salivary glands</tissue>
    </source>
</reference>
<organism evidence="1">
    <name type="scientific">Rhipicephalus appendiculatus</name>
    <name type="common">Brown ear tick</name>
    <dbReference type="NCBI Taxonomy" id="34631"/>
    <lineage>
        <taxon>Eukaryota</taxon>
        <taxon>Metazoa</taxon>
        <taxon>Ecdysozoa</taxon>
        <taxon>Arthropoda</taxon>
        <taxon>Chelicerata</taxon>
        <taxon>Arachnida</taxon>
        <taxon>Acari</taxon>
        <taxon>Parasitiformes</taxon>
        <taxon>Ixodida</taxon>
        <taxon>Ixodoidea</taxon>
        <taxon>Ixodidae</taxon>
        <taxon>Rhipicephalinae</taxon>
        <taxon>Rhipicephalus</taxon>
        <taxon>Rhipicephalus</taxon>
    </lineage>
</organism>
<dbReference type="SUPFAM" id="SSF50814">
    <property type="entry name" value="Lipocalins"/>
    <property type="match status" value="1"/>
</dbReference>
<dbReference type="Pfam" id="PF02098">
    <property type="entry name" value="His_binding"/>
    <property type="match status" value="1"/>
</dbReference>
<dbReference type="InterPro" id="IPR002970">
    <property type="entry name" value="Tick_his-bd"/>
</dbReference>
<accession>A0A131YTX5</accession>
<name>A0A131YTX5_RHIAP</name>
<sequence length="249" mass="28454">MLLDRMLYLNSRFSPMCAQKAMFTMARIPSLYIMLTFLCLSHAETTAKKDSSDVPFEEDYQYFCYQNASDAVAIQGKIYVRIQNFKNPKLPPLCDSAEQVAKLNNTHYIYTLAAVVPMFLNDTLVKFNTSFVLSMTGNHTTYNAMTYQYASNEPPKLRKLMYLSPEQDCMIFVDNRTTTEKPKCQLLQPANYANGSIPEMCLNVYNQNCPGENITVYYPYCQGLQEITLEALSKILQQKRTTTPATEVC</sequence>
<protein>
    <submittedName>
        <fullName evidence="1">Lipocalin</fullName>
    </submittedName>
</protein>
<dbReference type="GO" id="GO:0030682">
    <property type="term" value="P:symbiont-mediated perturbation of host defenses"/>
    <property type="evidence" value="ECO:0007669"/>
    <property type="project" value="InterPro"/>
</dbReference>